<keyword evidence="4" id="KW-0274">FAD</keyword>
<name>A0ABX1IVT6_9PSEU</name>
<dbReference type="SUPFAM" id="SSF47203">
    <property type="entry name" value="Acyl-CoA dehydrogenase C-terminal domain-like"/>
    <property type="match status" value="1"/>
</dbReference>
<sequence length="368" mass="39785">MEPELSSDRKLFQATAREFLDKEYPLERIRGMEGSGPAFDRGWWRQAAELGWTSLLVPEELGGGSVSGRSVSDLTLLAEVLGAGVAPGPMLPVNVVLAGLVEVTGHEDLIAALVSGERLATWAVYEPGRPWEPLAPALTATPVDGGFRLDGDKDRVESIGECDLLLVSAMTPDGVAQFLVPADAGGVSVTPQWSFDLSRRFGAVRFDGVQVGAHDIVRGAAVLRRQAQIAQLIQCAEVCGGLDRVVAFTTQWAFDRYSFGRPIASYQALKHRFADMRTWLEACYATTAAAADAVQDRAPDAAELVSVAKSFVGDHSVRILQDCVQIHGGIGVTWEHDLHLFLRRATLNQSLYGTPQDHRLRLAELAGV</sequence>
<comment type="cofactor">
    <cofactor evidence="1">
        <name>FAD</name>
        <dbReference type="ChEBI" id="CHEBI:57692"/>
    </cofactor>
</comment>
<feature type="domain" description="Acyl-CoA dehydrogenase/oxidase N-terminal" evidence="7">
    <location>
        <begin position="7"/>
        <end position="107"/>
    </location>
</feature>
<evidence type="ECO:0000259" key="7">
    <source>
        <dbReference type="Pfam" id="PF02771"/>
    </source>
</evidence>
<evidence type="ECO:0000256" key="2">
    <source>
        <dbReference type="ARBA" id="ARBA00009347"/>
    </source>
</evidence>
<keyword evidence="5" id="KW-0560">Oxidoreductase</keyword>
<evidence type="ECO:0000259" key="6">
    <source>
        <dbReference type="Pfam" id="PF00441"/>
    </source>
</evidence>
<dbReference type="Pfam" id="PF02771">
    <property type="entry name" value="Acyl-CoA_dh_N"/>
    <property type="match status" value="1"/>
</dbReference>
<comment type="caution">
    <text evidence="8">The sequence shown here is derived from an EMBL/GenBank/DDBJ whole genome shotgun (WGS) entry which is preliminary data.</text>
</comment>
<dbReference type="Gene3D" id="1.10.540.10">
    <property type="entry name" value="Acyl-CoA dehydrogenase/oxidase, N-terminal domain"/>
    <property type="match status" value="1"/>
</dbReference>
<evidence type="ECO:0000256" key="4">
    <source>
        <dbReference type="ARBA" id="ARBA00022827"/>
    </source>
</evidence>
<dbReference type="CDD" id="cd00567">
    <property type="entry name" value="ACAD"/>
    <property type="match status" value="1"/>
</dbReference>
<organism evidence="8 9">
    <name type="scientific">Amycolatopsis acididurans</name>
    <dbReference type="NCBI Taxonomy" id="2724524"/>
    <lineage>
        <taxon>Bacteria</taxon>
        <taxon>Bacillati</taxon>
        <taxon>Actinomycetota</taxon>
        <taxon>Actinomycetes</taxon>
        <taxon>Pseudonocardiales</taxon>
        <taxon>Pseudonocardiaceae</taxon>
        <taxon>Amycolatopsis</taxon>
    </lineage>
</organism>
<dbReference type="Gene3D" id="2.40.110.10">
    <property type="entry name" value="Butyryl-CoA Dehydrogenase, subunit A, domain 2"/>
    <property type="match status" value="1"/>
</dbReference>
<dbReference type="PANTHER" id="PTHR43884">
    <property type="entry name" value="ACYL-COA DEHYDROGENASE"/>
    <property type="match status" value="1"/>
</dbReference>
<dbReference type="InterPro" id="IPR013786">
    <property type="entry name" value="AcylCoA_DH/ox_N"/>
</dbReference>
<accession>A0ABX1IVT6</accession>
<evidence type="ECO:0000256" key="3">
    <source>
        <dbReference type="ARBA" id="ARBA00022630"/>
    </source>
</evidence>
<feature type="domain" description="Acyl-CoA dehydrogenase/oxidase C-terminal" evidence="6">
    <location>
        <begin position="218"/>
        <end position="364"/>
    </location>
</feature>
<evidence type="ECO:0000256" key="1">
    <source>
        <dbReference type="ARBA" id="ARBA00001974"/>
    </source>
</evidence>
<gene>
    <name evidence="8" type="ORF">HFP15_01715</name>
</gene>
<dbReference type="Gene3D" id="1.20.140.10">
    <property type="entry name" value="Butyryl-CoA Dehydrogenase, subunit A, domain 3"/>
    <property type="match status" value="1"/>
</dbReference>
<keyword evidence="9" id="KW-1185">Reference proteome</keyword>
<comment type="similarity">
    <text evidence="2">Belongs to the acyl-CoA dehydrogenase family.</text>
</comment>
<dbReference type="InterPro" id="IPR009100">
    <property type="entry name" value="AcylCoA_DH/oxidase_NM_dom_sf"/>
</dbReference>
<dbReference type="SUPFAM" id="SSF56645">
    <property type="entry name" value="Acyl-CoA dehydrogenase NM domain-like"/>
    <property type="match status" value="1"/>
</dbReference>
<evidence type="ECO:0000313" key="8">
    <source>
        <dbReference type="EMBL" id="NKQ51593.1"/>
    </source>
</evidence>
<dbReference type="PANTHER" id="PTHR43884:SF20">
    <property type="entry name" value="ACYL-COA DEHYDROGENASE FADE28"/>
    <property type="match status" value="1"/>
</dbReference>
<dbReference type="Pfam" id="PF00441">
    <property type="entry name" value="Acyl-CoA_dh_1"/>
    <property type="match status" value="1"/>
</dbReference>
<dbReference type="InterPro" id="IPR046373">
    <property type="entry name" value="Acyl-CoA_Oxase/DH_mid-dom_sf"/>
</dbReference>
<dbReference type="InterPro" id="IPR037069">
    <property type="entry name" value="AcylCoA_DH/ox_N_sf"/>
</dbReference>
<dbReference type="InterPro" id="IPR036250">
    <property type="entry name" value="AcylCo_DH-like_C"/>
</dbReference>
<dbReference type="RefSeq" id="WP_168510617.1">
    <property type="nucleotide sequence ID" value="NZ_JAAXLS010000001.1"/>
</dbReference>
<evidence type="ECO:0000313" key="9">
    <source>
        <dbReference type="Proteomes" id="UP000715441"/>
    </source>
</evidence>
<evidence type="ECO:0000256" key="5">
    <source>
        <dbReference type="ARBA" id="ARBA00023002"/>
    </source>
</evidence>
<protein>
    <submittedName>
        <fullName evidence="8">Acyl-CoA/acyl-ACP dehydrogenase</fullName>
    </submittedName>
</protein>
<keyword evidence="3" id="KW-0285">Flavoprotein</keyword>
<dbReference type="EMBL" id="JAAXLS010000001">
    <property type="protein sequence ID" value="NKQ51593.1"/>
    <property type="molecule type" value="Genomic_DNA"/>
</dbReference>
<reference evidence="8 9" key="1">
    <citation type="submission" date="2020-04" db="EMBL/GenBank/DDBJ databases">
        <title>Novel species.</title>
        <authorList>
            <person name="Teo W.F.A."/>
            <person name="Lipun K."/>
            <person name="Srisuk N."/>
            <person name="Duangmal K."/>
        </authorList>
    </citation>
    <scope>NUCLEOTIDE SEQUENCE [LARGE SCALE GENOMIC DNA]</scope>
    <source>
        <strain evidence="8 9">K13G38</strain>
    </source>
</reference>
<proteinExistence type="inferred from homology"/>
<dbReference type="Proteomes" id="UP000715441">
    <property type="component" value="Unassembled WGS sequence"/>
</dbReference>
<dbReference type="InterPro" id="IPR009075">
    <property type="entry name" value="AcylCo_DH/oxidase_C"/>
</dbReference>